<organism evidence="2 3">
    <name type="scientific">Champsocephalus gunnari</name>
    <name type="common">Mackerel icefish</name>
    <dbReference type="NCBI Taxonomy" id="52237"/>
    <lineage>
        <taxon>Eukaryota</taxon>
        <taxon>Metazoa</taxon>
        <taxon>Chordata</taxon>
        <taxon>Craniata</taxon>
        <taxon>Vertebrata</taxon>
        <taxon>Euteleostomi</taxon>
        <taxon>Actinopterygii</taxon>
        <taxon>Neopterygii</taxon>
        <taxon>Teleostei</taxon>
        <taxon>Neoteleostei</taxon>
        <taxon>Acanthomorphata</taxon>
        <taxon>Eupercaria</taxon>
        <taxon>Perciformes</taxon>
        <taxon>Notothenioidei</taxon>
        <taxon>Channichthyidae</taxon>
        <taxon>Champsocephalus</taxon>
    </lineage>
</organism>
<evidence type="ECO:0000256" key="1">
    <source>
        <dbReference type="SAM" id="MobiDB-lite"/>
    </source>
</evidence>
<proteinExistence type="predicted"/>
<dbReference type="Proteomes" id="UP001331515">
    <property type="component" value="Unassembled WGS sequence"/>
</dbReference>
<accession>A0AAN8DRW0</accession>
<name>A0AAN8DRW0_CHAGU</name>
<keyword evidence="3" id="KW-1185">Reference proteome</keyword>
<gene>
    <name evidence="2" type="ORF">CgunFtcFv8_012433</name>
</gene>
<reference evidence="2 3" key="1">
    <citation type="journal article" date="2023" name="Mol. Biol. Evol.">
        <title>Genomics of Secondarily Temperate Adaptation in the Only Non-Antarctic Icefish.</title>
        <authorList>
            <person name="Rivera-Colon A.G."/>
            <person name="Rayamajhi N."/>
            <person name="Minhas B.F."/>
            <person name="Madrigal G."/>
            <person name="Bilyk K.T."/>
            <person name="Yoon V."/>
            <person name="Hune M."/>
            <person name="Gregory S."/>
            <person name="Cheng C.H.C."/>
            <person name="Catchen J.M."/>
        </authorList>
    </citation>
    <scope>NUCLEOTIDE SEQUENCE [LARGE SCALE GENOMIC DNA]</scope>
    <source>
        <tissue evidence="2">White muscle</tissue>
    </source>
</reference>
<dbReference type="AlphaFoldDB" id="A0AAN8DRW0"/>
<sequence>MSSEGPVCRLFSLALNKHLKHTHAVRSLEGRGFILKMASGRINVGTKPCPITGCSSAGKRPHRHVTHGPPEFSRDEAPQVLARLRQSVALQSLHGLRQTNPITGYRQ</sequence>
<evidence type="ECO:0000313" key="2">
    <source>
        <dbReference type="EMBL" id="KAK5927254.1"/>
    </source>
</evidence>
<evidence type="ECO:0000313" key="3">
    <source>
        <dbReference type="Proteomes" id="UP001331515"/>
    </source>
</evidence>
<comment type="caution">
    <text evidence="2">The sequence shown here is derived from an EMBL/GenBank/DDBJ whole genome shotgun (WGS) entry which is preliminary data.</text>
</comment>
<feature type="region of interest" description="Disordered" evidence="1">
    <location>
        <begin position="53"/>
        <end position="74"/>
    </location>
</feature>
<dbReference type="EMBL" id="JAURVH010001518">
    <property type="protein sequence ID" value="KAK5927254.1"/>
    <property type="molecule type" value="Genomic_DNA"/>
</dbReference>
<protein>
    <submittedName>
        <fullName evidence="2">Uncharacterized protein</fullName>
    </submittedName>
</protein>